<keyword evidence="2" id="KW-1185">Reference proteome</keyword>
<organism evidence="1 2">
    <name type="scientific">Portunus trituberculatus</name>
    <name type="common">Swimming crab</name>
    <name type="synonym">Neptunus trituberculatus</name>
    <dbReference type="NCBI Taxonomy" id="210409"/>
    <lineage>
        <taxon>Eukaryota</taxon>
        <taxon>Metazoa</taxon>
        <taxon>Ecdysozoa</taxon>
        <taxon>Arthropoda</taxon>
        <taxon>Crustacea</taxon>
        <taxon>Multicrustacea</taxon>
        <taxon>Malacostraca</taxon>
        <taxon>Eumalacostraca</taxon>
        <taxon>Eucarida</taxon>
        <taxon>Decapoda</taxon>
        <taxon>Pleocyemata</taxon>
        <taxon>Brachyura</taxon>
        <taxon>Eubrachyura</taxon>
        <taxon>Portunoidea</taxon>
        <taxon>Portunidae</taxon>
        <taxon>Portuninae</taxon>
        <taxon>Portunus</taxon>
    </lineage>
</organism>
<protein>
    <submittedName>
        <fullName evidence="1">Uncharacterized protein</fullName>
    </submittedName>
</protein>
<name>A0A5B7H1V2_PORTR</name>
<reference evidence="1 2" key="1">
    <citation type="submission" date="2019-05" db="EMBL/GenBank/DDBJ databases">
        <title>Another draft genome of Portunus trituberculatus and its Hox gene families provides insights of decapod evolution.</title>
        <authorList>
            <person name="Jeong J.-H."/>
            <person name="Song I."/>
            <person name="Kim S."/>
            <person name="Choi T."/>
            <person name="Kim D."/>
            <person name="Ryu S."/>
            <person name="Kim W."/>
        </authorList>
    </citation>
    <scope>NUCLEOTIDE SEQUENCE [LARGE SCALE GENOMIC DNA]</scope>
    <source>
        <tissue evidence="1">Muscle</tissue>
    </source>
</reference>
<dbReference type="AlphaFoldDB" id="A0A5B7H1V2"/>
<dbReference type="EMBL" id="VSRR010020672">
    <property type="protein sequence ID" value="MPC63327.1"/>
    <property type="molecule type" value="Genomic_DNA"/>
</dbReference>
<comment type="caution">
    <text evidence="1">The sequence shown here is derived from an EMBL/GenBank/DDBJ whole genome shotgun (WGS) entry which is preliminary data.</text>
</comment>
<gene>
    <name evidence="1" type="ORF">E2C01_057425</name>
</gene>
<accession>A0A5B7H1V2</accession>
<evidence type="ECO:0000313" key="1">
    <source>
        <dbReference type="EMBL" id="MPC63327.1"/>
    </source>
</evidence>
<dbReference type="Proteomes" id="UP000324222">
    <property type="component" value="Unassembled WGS sequence"/>
</dbReference>
<evidence type="ECO:0000313" key="2">
    <source>
        <dbReference type="Proteomes" id="UP000324222"/>
    </source>
</evidence>
<sequence length="59" mass="6619">MVNVFLAAVSSHSNKVTSRPMRGSEVQQILVFAAVMPFNPSQDLPSIRWHSELCVSYVR</sequence>
<proteinExistence type="predicted"/>